<dbReference type="GO" id="GO:0003682">
    <property type="term" value="F:chromatin binding"/>
    <property type="evidence" value="ECO:0007669"/>
    <property type="project" value="TreeGrafter"/>
</dbReference>
<dbReference type="Gene3D" id="1.10.287.1490">
    <property type="match status" value="1"/>
</dbReference>
<feature type="region of interest" description="Disordered" evidence="2">
    <location>
        <begin position="43"/>
        <end position="63"/>
    </location>
</feature>
<name>X6M217_RETFI</name>
<dbReference type="GO" id="GO:0000793">
    <property type="term" value="C:condensed chromosome"/>
    <property type="evidence" value="ECO:0007669"/>
    <property type="project" value="TreeGrafter"/>
</dbReference>
<accession>X6M217</accession>
<feature type="coiled-coil region" evidence="1">
    <location>
        <begin position="411"/>
        <end position="466"/>
    </location>
</feature>
<feature type="coiled-coil region" evidence="1">
    <location>
        <begin position="544"/>
        <end position="694"/>
    </location>
</feature>
<comment type="caution">
    <text evidence="3">The sequence shown here is derived from an EMBL/GenBank/DDBJ whole genome shotgun (WGS) entry which is preliminary data.</text>
</comment>
<dbReference type="PANTHER" id="PTHR43941:SF1">
    <property type="entry name" value="STRUCTURAL MAINTENANCE OF CHROMOSOMES PROTEIN 2"/>
    <property type="match status" value="1"/>
</dbReference>
<keyword evidence="1" id="KW-0175">Coiled coil</keyword>
<proteinExistence type="predicted"/>
<keyword evidence="4" id="KW-1185">Reference proteome</keyword>
<feature type="non-terminal residue" evidence="3">
    <location>
        <position position="1"/>
    </location>
</feature>
<dbReference type="Proteomes" id="UP000023152">
    <property type="component" value="Unassembled WGS sequence"/>
</dbReference>
<sequence length="721" mass="84023">EKKVTSSPPRVSFVVSSNVPAHNSLGSGEERIERLVQQLNHLFPAPAPPLPQLSPKQKNTTSCQTLDSMNSKLECAAQTDNVVAIVTPSIGDTSRCVENEKFELEKMQKAMCAEREEWQTSKQKLEMENTQLRQSLQQEQHKMDVLHRDLSADKEKIAEIQKNTIQLETQVHHLKAQLSNKDMQFLRLQNEFKQVDSTLIYVHNTFLGHCDVVIKKFLKIGTPVPGGTDGRKKEMGRKACKRRGVRSQTTQLINELMALKNELSERCQTLTKDMESKTQAIAQLKSSLSAIEQRFDEDKLLWKESSQNWRDKCDQLTTENTNKDLQIKELTKYLDTLQREKKEYDLKTEHDTNKQCQLKTALEKATNDISDLKQMLQEAFQSERKYKKFICELNEVVKKQNERFLNDQTENQQLTQRIEEMKQLYSNTLLAKQSLQTLLSDTQGRHEEKERKVHELELKLASFQLLETNFNAQLQEKNTEIKRLTDLINENTQHLRNVKDTLNVKEVMLNDQNETIIRLTASQKEHKNEIARWTLKEKEWDNKLQHTLDQVEDWKEKYNSCKEEMDSYLAAVNELELLKQETAKYRSKCEELQAEIHEKEKTIAYVSNEVEQMGKLWQSEKNKIHSQHKETIAAKQIIVDELEHKIAELEELKLSNAEKIKLYEEQTQNEKKLRESWQQKCAQAVAKVATTEKEMRIILLEMEKQKAAVSTFAKTLNLFPT</sequence>
<organism evidence="3 4">
    <name type="scientific">Reticulomyxa filosa</name>
    <dbReference type="NCBI Taxonomy" id="46433"/>
    <lineage>
        <taxon>Eukaryota</taxon>
        <taxon>Sar</taxon>
        <taxon>Rhizaria</taxon>
        <taxon>Retaria</taxon>
        <taxon>Foraminifera</taxon>
        <taxon>Monothalamids</taxon>
        <taxon>Reticulomyxidae</taxon>
        <taxon>Reticulomyxa</taxon>
    </lineage>
</organism>
<dbReference type="OMA" id="HENIDNQ"/>
<feature type="coiled-coil region" evidence="1">
    <location>
        <begin position="115"/>
        <end position="177"/>
    </location>
</feature>
<evidence type="ECO:0000313" key="4">
    <source>
        <dbReference type="Proteomes" id="UP000023152"/>
    </source>
</evidence>
<protein>
    <submittedName>
        <fullName evidence="3">UBX domain containing protein</fullName>
    </submittedName>
</protein>
<dbReference type="AlphaFoldDB" id="X6M217"/>
<dbReference type="EMBL" id="ASPP01025256">
    <property type="protein sequence ID" value="ETO08218.1"/>
    <property type="molecule type" value="Genomic_DNA"/>
</dbReference>
<reference evidence="3 4" key="1">
    <citation type="journal article" date="2013" name="Curr. Biol.">
        <title>The Genome of the Foraminiferan Reticulomyxa filosa.</title>
        <authorList>
            <person name="Glockner G."/>
            <person name="Hulsmann N."/>
            <person name="Schleicher M."/>
            <person name="Noegel A.A."/>
            <person name="Eichinger L."/>
            <person name="Gallinger C."/>
            <person name="Pawlowski J."/>
            <person name="Sierra R."/>
            <person name="Euteneuer U."/>
            <person name="Pillet L."/>
            <person name="Moustafa A."/>
            <person name="Platzer M."/>
            <person name="Groth M."/>
            <person name="Szafranski K."/>
            <person name="Schliwa M."/>
        </authorList>
    </citation>
    <scope>NUCLEOTIDE SEQUENCE [LARGE SCALE GENOMIC DNA]</scope>
</reference>
<dbReference type="PANTHER" id="PTHR43941">
    <property type="entry name" value="STRUCTURAL MAINTENANCE OF CHROMOSOMES PROTEIN 2"/>
    <property type="match status" value="1"/>
</dbReference>
<dbReference type="GO" id="GO:0000796">
    <property type="term" value="C:condensin complex"/>
    <property type="evidence" value="ECO:0007669"/>
    <property type="project" value="TreeGrafter"/>
</dbReference>
<evidence type="ECO:0000256" key="2">
    <source>
        <dbReference type="SAM" id="MobiDB-lite"/>
    </source>
</evidence>
<feature type="coiled-coil region" evidence="1">
    <location>
        <begin position="253"/>
        <end position="294"/>
    </location>
</feature>
<feature type="coiled-coil region" evidence="1">
    <location>
        <begin position="327"/>
        <end position="382"/>
    </location>
</feature>
<dbReference type="GO" id="GO:0000785">
    <property type="term" value="C:chromatin"/>
    <property type="evidence" value="ECO:0007669"/>
    <property type="project" value="TreeGrafter"/>
</dbReference>
<dbReference type="GO" id="GO:0007076">
    <property type="term" value="P:mitotic chromosome condensation"/>
    <property type="evidence" value="ECO:0007669"/>
    <property type="project" value="TreeGrafter"/>
</dbReference>
<evidence type="ECO:0000313" key="3">
    <source>
        <dbReference type="EMBL" id="ETO08218.1"/>
    </source>
</evidence>
<gene>
    <name evidence="3" type="ORF">RFI_29173</name>
</gene>
<evidence type="ECO:0000256" key="1">
    <source>
        <dbReference type="SAM" id="Coils"/>
    </source>
</evidence>